<feature type="signal peptide" evidence="2">
    <location>
        <begin position="1"/>
        <end position="19"/>
    </location>
</feature>
<evidence type="ECO:0000259" key="3">
    <source>
        <dbReference type="PROSITE" id="PS51212"/>
    </source>
</evidence>
<gene>
    <name evidence="4" type="ORF">BDV98DRAFT_576778</name>
</gene>
<dbReference type="OrthoDB" id="5985073at2759"/>
<dbReference type="PROSITE" id="PS51212">
    <property type="entry name" value="WSC"/>
    <property type="match status" value="2"/>
</dbReference>
<sequence>MFFRVFVASLLLIAPIASAAPREVISTSNDIQGDTASIMGRQGFSWNDLGCFADTNPIRALNGGLMLNSPTVTITACLQECNRRGYSYAGLEYGQECYCDWKIRGNPASVAKSQCNMPCAGDGSTTCGGSNRIQIYVQSPAFPAPTVWNPSKLVGCFTNPVRRTLRNFQYIPGQMTASKCYAACGEIHAFHAGLEYGNECYCDNYPGPDSVLTPLSECDMACAGGTENLCGGSNRMLVYNRQL</sequence>
<dbReference type="PANTHER" id="PTHR45964:SF5">
    <property type="entry name" value="WSCD FAMILY MEMBER CG9164"/>
    <property type="match status" value="1"/>
</dbReference>
<evidence type="ECO:0000256" key="1">
    <source>
        <dbReference type="ARBA" id="ARBA00022737"/>
    </source>
</evidence>
<dbReference type="SMART" id="SM00321">
    <property type="entry name" value="WSC"/>
    <property type="match status" value="2"/>
</dbReference>
<dbReference type="Proteomes" id="UP000305067">
    <property type="component" value="Unassembled WGS sequence"/>
</dbReference>
<feature type="chain" id="PRO_5022981868" evidence="2">
    <location>
        <begin position="20"/>
        <end position="243"/>
    </location>
</feature>
<keyword evidence="5" id="KW-1185">Reference proteome</keyword>
<dbReference type="AlphaFoldDB" id="A0A5C3QCB7"/>
<dbReference type="STRING" id="1884261.A0A5C3QCB7"/>
<accession>A0A5C3QCB7</accession>
<dbReference type="PANTHER" id="PTHR45964">
    <property type="entry name" value="WSCD FAMILY MEMBER CG9164"/>
    <property type="match status" value="1"/>
</dbReference>
<proteinExistence type="predicted"/>
<keyword evidence="1" id="KW-0677">Repeat</keyword>
<protein>
    <submittedName>
        <fullName evidence="4">WSC domain-containing protein</fullName>
    </submittedName>
</protein>
<organism evidence="4 5">
    <name type="scientific">Pterulicium gracile</name>
    <dbReference type="NCBI Taxonomy" id="1884261"/>
    <lineage>
        <taxon>Eukaryota</taxon>
        <taxon>Fungi</taxon>
        <taxon>Dikarya</taxon>
        <taxon>Basidiomycota</taxon>
        <taxon>Agaricomycotina</taxon>
        <taxon>Agaricomycetes</taxon>
        <taxon>Agaricomycetidae</taxon>
        <taxon>Agaricales</taxon>
        <taxon>Pleurotineae</taxon>
        <taxon>Pterulaceae</taxon>
        <taxon>Pterulicium</taxon>
    </lineage>
</organism>
<feature type="domain" description="WSC" evidence="3">
    <location>
        <begin position="150"/>
        <end position="242"/>
    </location>
</feature>
<keyword evidence="2" id="KW-0732">Signal</keyword>
<evidence type="ECO:0000313" key="4">
    <source>
        <dbReference type="EMBL" id="TFK96093.1"/>
    </source>
</evidence>
<dbReference type="InterPro" id="IPR002889">
    <property type="entry name" value="WSC_carb-bd"/>
</dbReference>
<dbReference type="EMBL" id="ML178867">
    <property type="protein sequence ID" value="TFK96093.1"/>
    <property type="molecule type" value="Genomic_DNA"/>
</dbReference>
<reference evidence="4 5" key="1">
    <citation type="journal article" date="2019" name="Nat. Ecol. Evol.">
        <title>Megaphylogeny resolves global patterns of mushroom evolution.</title>
        <authorList>
            <person name="Varga T."/>
            <person name="Krizsan K."/>
            <person name="Foldi C."/>
            <person name="Dima B."/>
            <person name="Sanchez-Garcia M."/>
            <person name="Sanchez-Ramirez S."/>
            <person name="Szollosi G.J."/>
            <person name="Szarkandi J.G."/>
            <person name="Papp V."/>
            <person name="Albert L."/>
            <person name="Andreopoulos W."/>
            <person name="Angelini C."/>
            <person name="Antonin V."/>
            <person name="Barry K.W."/>
            <person name="Bougher N.L."/>
            <person name="Buchanan P."/>
            <person name="Buyck B."/>
            <person name="Bense V."/>
            <person name="Catcheside P."/>
            <person name="Chovatia M."/>
            <person name="Cooper J."/>
            <person name="Damon W."/>
            <person name="Desjardin D."/>
            <person name="Finy P."/>
            <person name="Geml J."/>
            <person name="Haridas S."/>
            <person name="Hughes K."/>
            <person name="Justo A."/>
            <person name="Karasinski D."/>
            <person name="Kautmanova I."/>
            <person name="Kiss B."/>
            <person name="Kocsube S."/>
            <person name="Kotiranta H."/>
            <person name="LaButti K.M."/>
            <person name="Lechner B.E."/>
            <person name="Liimatainen K."/>
            <person name="Lipzen A."/>
            <person name="Lukacs Z."/>
            <person name="Mihaltcheva S."/>
            <person name="Morgado L.N."/>
            <person name="Niskanen T."/>
            <person name="Noordeloos M.E."/>
            <person name="Ohm R.A."/>
            <person name="Ortiz-Santana B."/>
            <person name="Ovrebo C."/>
            <person name="Racz N."/>
            <person name="Riley R."/>
            <person name="Savchenko A."/>
            <person name="Shiryaev A."/>
            <person name="Soop K."/>
            <person name="Spirin V."/>
            <person name="Szebenyi C."/>
            <person name="Tomsovsky M."/>
            <person name="Tulloss R.E."/>
            <person name="Uehling J."/>
            <person name="Grigoriev I.V."/>
            <person name="Vagvolgyi C."/>
            <person name="Papp T."/>
            <person name="Martin F.M."/>
            <person name="Miettinen O."/>
            <person name="Hibbett D.S."/>
            <person name="Nagy L.G."/>
        </authorList>
    </citation>
    <scope>NUCLEOTIDE SEQUENCE [LARGE SCALE GENOMIC DNA]</scope>
    <source>
        <strain evidence="4 5">CBS 309.79</strain>
    </source>
</reference>
<evidence type="ECO:0000313" key="5">
    <source>
        <dbReference type="Proteomes" id="UP000305067"/>
    </source>
</evidence>
<dbReference type="Pfam" id="PF01822">
    <property type="entry name" value="WSC"/>
    <property type="match status" value="2"/>
</dbReference>
<name>A0A5C3QCB7_9AGAR</name>
<dbReference type="InterPro" id="IPR051589">
    <property type="entry name" value="Sialate-O-sulfotransferase"/>
</dbReference>
<feature type="domain" description="WSC" evidence="3">
    <location>
        <begin position="45"/>
        <end position="139"/>
    </location>
</feature>
<evidence type="ECO:0000256" key="2">
    <source>
        <dbReference type="SAM" id="SignalP"/>
    </source>
</evidence>